<dbReference type="Gene3D" id="3.30.930.10">
    <property type="entry name" value="Bira Bifunctional Protein, Domain 2"/>
    <property type="match status" value="1"/>
</dbReference>
<keyword evidence="2 3" id="KW-0092">Biotin</keyword>
<evidence type="ECO:0000256" key="3">
    <source>
        <dbReference type="HAMAP-Rule" id="MF_00978"/>
    </source>
</evidence>
<dbReference type="InterPro" id="IPR003142">
    <property type="entry name" value="BPL_C"/>
</dbReference>
<dbReference type="EMBL" id="JBCITK010000001">
    <property type="protein sequence ID" value="MEN0643471.1"/>
    <property type="molecule type" value="Genomic_DNA"/>
</dbReference>
<dbReference type="InterPro" id="IPR036388">
    <property type="entry name" value="WH-like_DNA-bd_sf"/>
</dbReference>
<feature type="binding site" evidence="3">
    <location>
        <position position="185"/>
    </location>
    <ligand>
        <name>biotin</name>
        <dbReference type="ChEBI" id="CHEBI:57586"/>
    </ligand>
</feature>
<feature type="binding site" evidence="3">
    <location>
        <begin position="118"/>
        <end position="120"/>
    </location>
    <ligand>
        <name>biotin</name>
        <dbReference type="ChEBI" id="CHEBI:57586"/>
    </ligand>
</feature>
<dbReference type="InterPro" id="IPR004143">
    <property type="entry name" value="BPL_LPL_catalytic"/>
</dbReference>
<keyword evidence="3" id="KW-0238">DNA-binding</keyword>
<dbReference type="SUPFAM" id="SSF55681">
    <property type="entry name" value="Class II aaRS and biotin synthetases"/>
    <property type="match status" value="1"/>
</dbReference>
<keyword evidence="6" id="KW-1185">Reference proteome</keyword>
<name>A0ABU9VHT6_9BACI</name>
<dbReference type="InterPro" id="IPR045864">
    <property type="entry name" value="aa-tRNA-synth_II/BPL/LPL"/>
</dbReference>
<dbReference type="CDD" id="cd16442">
    <property type="entry name" value="BPL"/>
    <property type="match status" value="1"/>
</dbReference>
<accession>A0ABU9VHT6</accession>
<reference evidence="5 6" key="1">
    <citation type="submission" date="2024-03" db="EMBL/GenBank/DDBJ databases">
        <title>Bacilli Hybrid Assemblies.</title>
        <authorList>
            <person name="Kovac J."/>
        </authorList>
    </citation>
    <scope>NUCLEOTIDE SEQUENCE [LARGE SCALE GENOMIC DNA]</scope>
    <source>
        <strain evidence="5 6">FSL R7-0666</strain>
    </source>
</reference>
<comment type="caution">
    <text evidence="3">Lacks conserved residue(s) required for the propagation of feature annotation.</text>
</comment>
<dbReference type="Gene3D" id="2.30.30.100">
    <property type="match status" value="1"/>
</dbReference>
<dbReference type="PROSITE" id="PS51733">
    <property type="entry name" value="BPL_LPL_CATALYTIC"/>
    <property type="match status" value="1"/>
</dbReference>
<evidence type="ECO:0000256" key="2">
    <source>
        <dbReference type="ARBA" id="ARBA00023267"/>
    </source>
</evidence>
<evidence type="ECO:0000313" key="5">
    <source>
        <dbReference type="EMBL" id="MEN0643471.1"/>
    </source>
</evidence>
<proteinExistence type="inferred from homology"/>
<sequence length="323" mass="35394">MRNELVQKLVEHQGEYVSGERLSESLGVSRTAIWKQIEVLKKQGYQIESAPKKGYQLMGRPDGLQEHDIHLYLHTKRLGQSVSYYATVPSTQAVAHELAQAGEPEGHVVVADEQTSGRGRFGRNWSSAAGTSISMSLLLRPALAPENVPPLTLVAAVAVTRAIEKVTDLEADIKWPNDILLNGKKIVGILTEMQSEPGLANVVILGIGINANQTDEELIHDDRNQSTSLATEKGELINRAELLANILEEFEWLYDAYLKNGFKEIKLLWEARSISIGLNLEAKSIHGTVTGRSVGISEDGALLVEDAQGITHKVYSADVQSKN</sequence>
<evidence type="ECO:0000313" key="6">
    <source>
        <dbReference type="Proteomes" id="UP001418796"/>
    </source>
</evidence>
<comment type="catalytic activity">
    <reaction evidence="3">
        <text>biotin + L-lysyl-[protein] + ATP = N(6)-biotinyl-L-lysyl-[protein] + AMP + diphosphate + H(+)</text>
        <dbReference type="Rhea" id="RHEA:11756"/>
        <dbReference type="Rhea" id="RHEA-COMP:9752"/>
        <dbReference type="Rhea" id="RHEA-COMP:10505"/>
        <dbReference type="ChEBI" id="CHEBI:15378"/>
        <dbReference type="ChEBI" id="CHEBI:29969"/>
        <dbReference type="ChEBI" id="CHEBI:30616"/>
        <dbReference type="ChEBI" id="CHEBI:33019"/>
        <dbReference type="ChEBI" id="CHEBI:57586"/>
        <dbReference type="ChEBI" id="CHEBI:83144"/>
        <dbReference type="ChEBI" id="CHEBI:456215"/>
        <dbReference type="EC" id="6.3.4.15"/>
    </reaction>
</comment>
<keyword evidence="3" id="KW-0067">ATP-binding</keyword>
<organism evidence="5 6">
    <name type="scientific">Alkalicoccobacillus gibsonii</name>
    <dbReference type="NCBI Taxonomy" id="79881"/>
    <lineage>
        <taxon>Bacteria</taxon>
        <taxon>Bacillati</taxon>
        <taxon>Bacillota</taxon>
        <taxon>Bacilli</taxon>
        <taxon>Bacillales</taxon>
        <taxon>Bacillaceae</taxon>
        <taxon>Alkalicoccobacillus</taxon>
    </lineage>
</organism>
<feature type="DNA-binding region" description="H-T-H motif" evidence="3">
    <location>
        <begin position="19"/>
        <end position="38"/>
    </location>
</feature>
<comment type="function">
    <text evidence="3">Acts both as a biotin--[acetyl-CoA-carboxylase] ligase and a repressor.</text>
</comment>
<dbReference type="InterPro" id="IPR036390">
    <property type="entry name" value="WH_DNA-bd_sf"/>
</dbReference>
<evidence type="ECO:0000259" key="4">
    <source>
        <dbReference type="PROSITE" id="PS51733"/>
    </source>
</evidence>
<dbReference type="GO" id="GO:0004077">
    <property type="term" value="F:biotin--[biotin carboxyl-carrier protein] ligase activity"/>
    <property type="evidence" value="ECO:0007669"/>
    <property type="project" value="UniProtKB-EC"/>
</dbReference>
<dbReference type="InterPro" id="IPR030855">
    <property type="entry name" value="Bifunct_BirA"/>
</dbReference>
<dbReference type="Proteomes" id="UP001418796">
    <property type="component" value="Unassembled WGS sequence"/>
</dbReference>
<keyword evidence="3" id="KW-0804">Transcription</keyword>
<protein>
    <recommendedName>
        <fullName evidence="3">Bifunctional ligase/repressor BirA</fullName>
    </recommendedName>
    <alternativeName>
        <fullName evidence="3">Biotin--[acetyl-CoA-carboxylase] ligase</fullName>
        <ecNumber evidence="3">6.3.4.15</ecNumber>
    </alternativeName>
    <alternativeName>
        <fullName evidence="3">Biotin--protein ligase</fullName>
    </alternativeName>
    <alternativeName>
        <fullName evidence="3">Biotin-[acetyl-CoA carboxylase] synthetase</fullName>
    </alternativeName>
</protein>
<dbReference type="NCBIfam" id="TIGR00121">
    <property type="entry name" value="birA_ligase"/>
    <property type="match status" value="1"/>
</dbReference>
<dbReference type="HAMAP" id="MF_00978">
    <property type="entry name" value="Bifunct_BirA"/>
    <property type="match status" value="1"/>
</dbReference>
<feature type="domain" description="BPL/LPL catalytic" evidence="4">
    <location>
        <begin position="63"/>
        <end position="258"/>
    </location>
</feature>
<dbReference type="InterPro" id="IPR013196">
    <property type="entry name" value="HTH_11"/>
</dbReference>
<dbReference type="InterPro" id="IPR004408">
    <property type="entry name" value="Biotin_CoA_COase_ligase"/>
</dbReference>
<gene>
    <name evidence="3" type="primary">birA</name>
    <name evidence="5" type="ORF">MKY91_09970</name>
</gene>
<keyword evidence="3" id="KW-0805">Transcription regulation</keyword>
<comment type="similarity">
    <text evidence="3">Belongs to the biotin--protein ligase family.</text>
</comment>
<dbReference type="Pfam" id="PF08279">
    <property type="entry name" value="HTH_11"/>
    <property type="match status" value="1"/>
</dbReference>
<feature type="binding site" evidence="3">
    <location>
        <position position="114"/>
    </location>
    <ligand>
        <name>biotin</name>
        <dbReference type="ChEBI" id="CHEBI:57586"/>
    </ligand>
</feature>
<keyword evidence="3" id="KW-0547">Nucleotide-binding</keyword>
<evidence type="ECO:0000256" key="1">
    <source>
        <dbReference type="ARBA" id="ARBA00022598"/>
    </source>
</evidence>
<keyword evidence="1 3" id="KW-0436">Ligase</keyword>
<dbReference type="PANTHER" id="PTHR12835">
    <property type="entry name" value="BIOTIN PROTEIN LIGASE"/>
    <property type="match status" value="1"/>
</dbReference>
<dbReference type="RefSeq" id="WP_343130385.1">
    <property type="nucleotide sequence ID" value="NZ_JBCITK010000001.1"/>
</dbReference>
<dbReference type="Gene3D" id="1.10.10.10">
    <property type="entry name" value="Winged helix-like DNA-binding domain superfamily/Winged helix DNA-binding domain"/>
    <property type="match status" value="1"/>
</dbReference>
<comment type="caution">
    <text evidence="5">The sequence shown here is derived from an EMBL/GenBank/DDBJ whole genome shotgun (WGS) entry which is preliminary data.</text>
</comment>
<keyword evidence="3" id="KW-0678">Repressor</keyword>
<dbReference type="SUPFAM" id="SSF46785">
    <property type="entry name" value="Winged helix' DNA-binding domain"/>
    <property type="match status" value="1"/>
</dbReference>
<dbReference type="Pfam" id="PF03099">
    <property type="entry name" value="BPL_LplA_LipB"/>
    <property type="match status" value="1"/>
</dbReference>
<dbReference type="Pfam" id="PF02237">
    <property type="entry name" value="BPL_C"/>
    <property type="match status" value="1"/>
</dbReference>
<dbReference type="EC" id="6.3.4.15" evidence="3"/>
<dbReference type="PANTHER" id="PTHR12835:SF5">
    <property type="entry name" value="BIOTIN--PROTEIN LIGASE"/>
    <property type="match status" value="1"/>
</dbReference>